<comment type="caution">
    <text evidence="1">The sequence shown here is derived from an EMBL/GenBank/DDBJ whole genome shotgun (WGS) entry which is preliminary data.</text>
</comment>
<evidence type="ECO:0000313" key="1">
    <source>
        <dbReference type="EMBL" id="KAK4030823.1"/>
    </source>
</evidence>
<reference evidence="1 2" key="1">
    <citation type="journal article" date="2023" name="Nucleic Acids Res.">
        <title>The hologenome of Daphnia magna reveals possible DNA methylation and microbiome-mediated evolution of the host genome.</title>
        <authorList>
            <person name="Chaturvedi A."/>
            <person name="Li X."/>
            <person name="Dhandapani V."/>
            <person name="Marshall H."/>
            <person name="Kissane S."/>
            <person name="Cuenca-Cambronero M."/>
            <person name="Asole G."/>
            <person name="Calvet F."/>
            <person name="Ruiz-Romero M."/>
            <person name="Marangio P."/>
            <person name="Guigo R."/>
            <person name="Rago D."/>
            <person name="Mirbahai L."/>
            <person name="Eastwood N."/>
            <person name="Colbourne J.K."/>
            <person name="Zhou J."/>
            <person name="Mallon E."/>
            <person name="Orsini L."/>
        </authorList>
    </citation>
    <scope>NUCLEOTIDE SEQUENCE [LARGE SCALE GENOMIC DNA]</scope>
    <source>
        <strain evidence="1">LRV0_1</strain>
    </source>
</reference>
<dbReference type="InterPro" id="IPR043502">
    <property type="entry name" value="DNA/RNA_pol_sf"/>
</dbReference>
<dbReference type="Gene3D" id="3.30.70.270">
    <property type="match status" value="1"/>
</dbReference>
<name>A0ABR0B0B5_9CRUS</name>
<dbReference type="SUPFAM" id="SSF56672">
    <property type="entry name" value="DNA/RNA polymerases"/>
    <property type="match status" value="1"/>
</dbReference>
<gene>
    <name evidence="1" type="ORF">OUZ56_024207</name>
</gene>
<organism evidence="1 2">
    <name type="scientific">Daphnia magna</name>
    <dbReference type="NCBI Taxonomy" id="35525"/>
    <lineage>
        <taxon>Eukaryota</taxon>
        <taxon>Metazoa</taxon>
        <taxon>Ecdysozoa</taxon>
        <taxon>Arthropoda</taxon>
        <taxon>Crustacea</taxon>
        <taxon>Branchiopoda</taxon>
        <taxon>Diplostraca</taxon>
        <taxon>Cladocera</taxon>
        <taxon>Anomopoda</taxon>
        <taxon>Daphniidae</taxon>
        <taxon>Daphnia</taxon>
    </lineage>
</organism>
<proteinExistence type="predicted"/>
<dbReference type="EMBL" id="JAOYFB010000039">
    <property type="protein sequence ID" value="KAK4030823.1"/>
    <property type="molecule type" value="Genomic_DNA"/>
</dbReference>
<dbReference type="Proteomes" id="UP001234178">
    <property type="component" value="Unassembled WGS sequence"/>
</dbReference>
<accession>A0ABR0B0B5</accession>
<keyword evidence="2" id="KW-1185">Reference proteome</keyword>
<dbReference type="InterPro" id="IPR043128">
    <property type="entry name" value="Rev_trsase/Diguanyl_cyclase"/>
</dbReference>
<sequence length="157" mass="17513">MATLFVAETLGLCRQQNIIDTGKQNQFDNHPCGHGRERIIIEAQCRKWKKAGYRTLEQPGSGSGPGQKEGRDVRFCVDYRRLNAVTISVSAAEDEETLARWKGAAFFLIMDLRSGSGKCPLGKGTVRNGVRPRWAIPIKCTLGRWTNTCRKCAGWDV</sequence>
<protein>
    <submittedName>
        <fullName evidence="1">Uncharacterized protein</fullName>
    </submittedName>
</protein>
<dbReference type="Gene3D" id="3.10.10.10">
    <property type="entry name" value="HIV Type 1 Reverse Transcriptase, subunit A, domain 1"/>
    <property type="match status" value="1"/>
</dbReference>
<evidence type="ECO:0000313" key="2">
    <source>
        <dbReference type="Proteomes" id="UP001234178"/>
    </source>
</evidence>